<protein>
    <submittedName>
        <fullName evidence="2">Uncharacterized protein</fullName>
    </submittedName>
</protein>
<dbReference type="OrthoDB" id="425771at2759"/>
<proteinExistence type="predicted"/>
<organism evidence="2 3">
    <name type="scientific">Symbiodinium necroappetens</name>
    <dbReference type="NCBI Taxonomy" id="1628268"/>
    <lineage>
        <taxon>Eukaryota</taxon>
        <taxon>Sar</taxon>
        <taxon>Alveolata</taxon>
        <taxon>Dinophyceae</taxon>
        <taxon>Suessiales</taxon>
        <taxon>Symbiodiniaceae</taxon>
        <taxon>Symbiodinium</taxon>
    </lineage>
</organism>
<name>A0A812ZBE0_9DINO</name>
<dbReference type="EMBL" id="CAJNJA010046997">
    <property type="protein sequence ID" value="CAE7821304.1"/>
    <property type="molecule type" value="Genomic_DNA"/>
</dbReference>
<feature type="coiled-coil region" evidence="1">
    <location>
        <begin position="1"/>
        <end position="73"/>
    </location>
</feature>
<evidence type="ECO:0000313" key="2">
    <source>
        <dbReference type="EMBL" id="CAE7821304.1"/>
    </source>
</evidence>
<sequence length="200" mass="22647">QAALERQRQSQQAQLEELQKQQKTRFLLALDAQVKADEYALSKDHNEQLMRLQQDAQRKRAQLEQQATSLVLEFQQRKLEEEFYAQQRDIHRQHEEVQSRLATELQKLLAPGKSGGDALWAAPHRNQMPRVNSEGPRRISSFRPLSRVPLSASPSMQLPVGSLMHRSVSCAGTVGSEASLVTTRTLAKPTALASPRYTLR</sequence>
<reference evidence="2" key="1">
    <citation type="submission" date="2021-02" db="EMBL/GenBank/DDBJ databases">
        <authorList>
            <person name="Dougan E. K."/>
            <person name="Rhodes N."/>
            <person name="Thang M."/>
            <person name="Chan C."/>
        </authorList>
    </citation>
    <scope>NUCLEOTIDE SEQUENCE</scope>
</reference>
<evidence type="ECO:0000313" key="3">
    <source>
        <dbReference type="Proteomes" id="UP000601435"/>
    </source>
</evidence>
<comment type="caution">
    <text evidence="2">The sequence shown here is derived from an EMBL/GenBank/DDBJ whole genome shotgun (WGS) entry which is preliminary data.</text>
</comment>
<dbReference type="AlphaFoldDB" id="A0A812ZBE0"/>
<accession>A0A812ZBE0</accession>
<dbReference type="Proteomes" id="UP000601435">
    <property type="component" value="Unassembled WGS sequence"/>
</dbReference>
<feature type="non-terminal residue" evidence="2">
    <location>
        <position position="1"/>
    </location>
</feature>
<gene>
    <name evidence="2" type="ORF">SNEC2469_LOCUS24440</name>
</gene>
<keyword evidence="3" id="KW-1185">Reference proteome</keyword>
<keyword evidence="1" id="KW-0175">Coiled coil</keyword>
<evidence type="ECO:0000256" key="1">
    <source>
        <dbReference type="SAM" id="Coils"/>
    </source>
</evidence>